<organism evidence="1 2">
    <name type="scientific">Glossina austeni</name>
    <name type="common">Savannah tsetse fly</name>
    <dbReference type="NCBI Taxonomy" id="7395"/>
    <lineage>
        <taxon>Eukaryota</taxon>
        <taxon>Metazoa</taxon>
        <taxon>Ecdysozoa</taxon>
        <taxon>Arthropoda</taxon>
        <taxon>Hexapoda</taxon>
        <taxon>Insecta</taxon>
        <taxon>Pterygota</taxon>
        <taxon>Neoptera</taxon>
        <taxon>Endopterygota</taxon>
        <taxon>Diptera</taxon>
        <taxon>Brachycera</taxon>
        <taxon>Muscomorpha</taxon>
        <taxon>Hippoboscoidea</taxon>
        <taxon>Glossinidae</taxon>
        <taxon>Glossina</taxon>
    </lineage>
</organism>
<dbReference type="VEuPathDB" id="VectorBase:GAUT007745"/>
<dbReference type="Proteomes" id="UP000078200">
    <property type="component" value="Unassembled WGS sequence"/>
</dbReference>
<dbReference type="AlphaFoldDB" id="A0A1A9UKT7"/>
<name>A0A1A9UKT7_GLOAU</name>
<proteinExistence type="predicted"/>
<dbReference type="EnsemblMetazoa" id="GAUT007745-RA">
    <property type="protein sequence ID" value="GAUT007745-PA"/>
    <property type="gene ID" value="GAUT007745"/>
</dbReference>
<evidence type="ECO:0000313" key="1">
    <source>
        <dbReference type="EnsemblMetazoa" id="GAUT007745-PA"/>
    </source>
</evidence>
<keyword evidence="2" id="KW-1185">Reference proteome</keyword>
<protein>
    <submittedName>
        <fullName evidence="1">Uncharacterized protein</fullName>
    </submittedName>
</protein>
<reference evidence="1" key="1">
    <citation type="submission" date="2020-05" db="UniProtKB">
        <authorList>
            <consortium name="EnsemblMetazoa"/>
        </authorList>
    </citation>
    <scope>IDENTIFICATION</scope>
    <source>
        <strain evidence="1">TTRI</strain>
    </source>
</reference>
<accession>A0A1A9UKT7</accession>
<evidence type="ECO:0000313" key="2">
    <source>
        <dbReference type="Proteomes" id="UP000078200"/>
    </source>
</evidence>
<sequence>MVTFGEEFRSILAQLVKMISALESWSKYILPFERVFSEITLKKLIEALQLELDERTSSQIRVLPTRQMHDPIKHQICASIRQDYAYNVDYSYMDIGSAAPAVDAFVAAASVGGHNESNLMAELLASCGRPRQCLAARKYCRNQSNASRHFFHVARTTLQSLLSYKNALLAFLFRRIETNVLEDISASKSATENLL</sequence>